<organism evidence="2">
    <name type="scientific">Spodoptera frugiperda</name>
    <name type="common">Fall armyworm</name>
    <dbReference type="NCBI Taxonomy" id="7108"/>
    <lineage>
        <taxon>Eukaryota</taxon>
        <taxon>Metazoa</taxon>
        <taxon>Ecdysozoa</taxon>
        <taxon>Arthropoda</taxon>
        <taxon>Hexapoda</taxon>
        <taxon>Insecta</taxon>
        <taxon>Pterygota</taxon>
        <taxon>Neoptera</taxon>
        <taxon>Endopterygota</taxon>
        <taxon>Lepidoptera</taxon>
        <taxon>Glossata</taxon>
        <taxon>Ditrysia</taxon>
        <taxon>Noctuoidea</taxon>
        <taxon>Noctuidae</taxon>
        <taxon>Amphipyrinae</taxon>
        <taxon>Spodoptera</taxon>
    </lineage>
</organism>
<protein>
    <submittedName>
        <fullName evidence="2">SFRICE_030372</fullName>
    </submittedName>
</protein>
<gene>
    <name evidence="2" type="ORF">SFRICE_030372</name>
</gene>
<feature type="region of interest" description="Disordered" evidence="1">
    <location>
        <begin position="1"/>
        <end position="36"/>
    </location>
</feature>
<name>A0A2H1X212_SPOFR</name>
<dbReference type="AlphaFoldDB" id="A0A2H1X212"/>
<sequence>MAEIKQRPSFNLIGKRVHGSPDGKQPQPPMDSRNTRGVLTETVNEQTDLLMVSNRRRLWTSETSVALQLRCRPLRVRNLRVVGELAIGKWGNWASGSLTHKTKYNTSVVSRRFSLIISLRSHKDFIFTIIILKNAFNTNSRIIEKKNTKNVARH</sequence>
<reference evidence="2" key="1">
    <citation type="submission" date="2016-07" db="EMBL/GenBank/DDBJ databases">
        <authorList>
            <person name="Bretaudeau A."/>
        </authorList>
    </citation>
    <scope>NUCLEOTIDE SEQUENCE</scope>
    <source>
        <strain evidence="2">Rice</strain>
        <tissue evidence="2">Whole body</tissue>
    </source>
</reference>
<evidence type="ECO:0000313" key="2">
    <source>
        <dbReference type="EMBL" id="SOQ59349.1"/>
    </source>
</evidence>
<evidence type="ECO:0000256" key="1">
    <source>
        <dbReference type="SAM" id="MobiDB-lite"/>
    </source>
</evidence>
<dbReference type="EMBL" id="ODYU01012847">
    <property type="protein sequence ID" value="SOQ59349.1"/>
    <property type="molecule type" value="Genomic_DNA"/>
</dbReference>
<proteinExistence type="predicted"/>
<accession>A0A2H1X212</accession>